<reference evidence="5" key="1">
    <citation type="journal article" date="2020" name="Stud. Mycol.">
        <title>101 Dothideomycetes genomes: a test case for predicting lifestyles and emergence of pathogens.</title>
        <authorList>
            <person name="Haridas S."/>
            <person name="Albert R."/>
            <person name="Binder M."/>
            <person name="Bloem J."/>
            <person name="Labutti K."/>
            <person name="Salamov A."/>
            <person name="Andreopoulos B."/>
            <person name="Baker S."/>
            <person name="Barry K."/>
            <person name="Bills G."/>
            <person name="Bluhm B."/>
            <person name="Cannon C."/>
            <person name="Castanera R."/>
            <person name="Culley D."/>
            <person name="Daum C."/>
            <person name="Ezra D."/>
            <person name="Gonzalez J."/>
            <person name="Henrissat B."/>
            <person name="Kuo A."/>
            <person name="Liang C."/>
            <person name="Lipzen A."/>
            <person name="Lutzoni F."/>
            <person name="Magnuson J."/>
            <person name="Mondo S."/>
            <person name="Nolan M."/>
            <person name="Ohm R."/>
            <person name="Pangilinan J."/>
            <person name="Park H.-J."/>
            <person name="Ramirez L."/>
            <person name="Alfaro M."/>
            <person name="Sun H."/>
            <person name="Tritt A."/>
            <person name="Yoshinaga Y."/>
            <person name="Zwiers L.-H."/>
            <person name="Turgeon B."/>
            <person name="Goodwin S."/>
            <person name="Spatafora J."/>
            <person name="Crous P."/>
            <person name="Grigoriev I."/>
        </authorList>
    </citation>
    <scope>NUCLEOTIDE SEQUENCE</scope>
    <source>
        <strain evidence="5">CBS 125425</strain>
    </source>
</reference>
<dbReference type="InterPro" id="IPR011701">
    <property type="entry name" value="MFS"/>
</dbReference>
<feature type="compositionally biased region" description="Polar residues" evidence="3">
    <location>
        <begin position="21"/>
        <end position="36"/>
    </location>
</feature>
<dbReference type="InterPro" id="IPR036259">
    <property type="entry name" value="MFS_trans_sf"/>
</dbReference>
<dbReference type="AlphaFoldDB" id="A0A9P4QW98"/>
<keyword evidence="4" id="KW-1133">Transmembrane helix</keyword>
<evidence type="ECO:0000256" key="3">
    <source>
        <dbReference type="SAM" id="MobiDB-lite"/>
    </source>
</evidence>
<feature type="region of interest" description="Disordered" evidence="3">
    <location>
        <begin position="1"/>
        <end position="36"/>
    </location>
</feature>
<feature type="transmembrane region" description="Helical" evidence="4">
    <location>
        <begin position="419"/>
        <end position="440"/>
    </location>
</feature>
<dbReference type="SUPFAM" id="SSF103473">
    <property type="entry name" value="MFS general substrate transporter"/>
    <property type="match status" value="1"/>
</dbReference>
<dbReference type="InterPro" id="IPR050327">
    <property type="entry name" value="Proton-linked_MCT"/>
</dbReference>
<evidence type="ECO:0000313" key="5">
    <source>
        <dbReference type="EMBL" id="KAF2732259.1"/>
    </source>
</evidence>
<dbReference type="EMBL" id="ML996180">
    <property type="protein sequence ID" value="KAF2732259.1"/>
    <property type="molecule type" value="Genomic_DNA"/>
</dbReference>
<dbReference type="GO" id="GO:0022857">
    <property type="term" value="F:transmembrane transporter activity"/>
    <property type="evidence" value="ECO:0007669"/>
    <property type="project" value="InterPro"/>
</dbReference>
<evidence type="ECO:0000256" key="1">
    <source>
        <dbReference type="ARBA" id="ARBA00004141"/>
    </source>
</evidence>
<feature type="transmembrane region" description="Helical" evidence="4">
    <location>
        <begin position="158"/>
        <end position="179"/>
    </location>
</feature>
<accession>A0A9P4QW98</accession>
<sequence length="453" mass="48350">MTMEKVEVPDQHLEPSIARSPATQDTSLPQPKSSASTALGRVTSHLTTRSIINPGPPPDGGFRAWMQVACAWLAIMNTWGFVNSFGAFQTYYASILPQSNSTISWIGSTQACLMFATGIFSGRALDAGWFRPTVVAGIILQIVGIFTMSVATNYWQLLLTQGICTGVAGGIFFVPVMGLCSTYFAKRRGMALGIVTSGNSFGGIVYPVVVRQLLEKVGFGWTVRVLGFINVAALSVVIAFMKPRLPPRKSGPLVDYAAFRDVPYILYVLGICFLMPPIYFVFYYVASFARDELGMSYADSLNLVIIANGVGIPARVLPGYIADHFLGVLNTTILGVACNVAILWAWLGVDSIAAFYVFAVIWGLASASFQSLFPSTIAALSNDITKTGTRLGMAFLVIGLSALAGGPIAGAVLEAGGDYTAPICWSSASTVAGLGLIVSARCVKHGWRVRVRC</sequence>
<feature type="transmembrane region" description="Helical" evidence="4">
    <location>
        <begin position="394"/>
        <end position="413"/>
    </location>
</feature>
<protein>
    <submittedName>
        <fullName evidence="5">MFS general substrate transporter</fullName>
    </submittedName>
</protein>
<comment type="similarity">
    <text evidence="2">Belongs to the major facilitator superfamily. Monocarboxylate porter (TC 2.A.1.13) family.</text>
</comment>
<dbReference type="PANTHER" id="PTHR11360">
    <property type="entry name" value="MONOCARBOXYLATE TRANSPORTER"/>
    <property type="match status" value="1"/>
</dbReference>
<dbReference type="OrthoDB" id="6499973at2759"/>
<feature type="transmembrane region" description="Helical" evidence="4">
    <location>
        <begin position="297"/>
        <end position="318"/>
    </location>
</feature>
<keyword evidence="4" id="KW-0812">Transmembrane</keyword>
<gene>
    <name evidence="5" type="ORF">EJ04DRAFT_470458</name>
</gene>
<evidence type="ECO:0000256" key="4">
    <source>
        <dbReference type="SAM" id="Phobius"/>
    </source>
</evidence>
<feature type="transmembrane region" description="Helical" evidence="4">
    <location>
        <begin position="133"/>
        <end position="152"/>
    </location>
</feature>
<comment type="caution">
    <text evidence="5">The sequence shown here is derived from an EMBL/GenBank/DDBJ whole genome shotgun (WGS) entry which is preliminary data.</text>
</comment>
<keyword evidence="6" id="KW-1185">Reference proteome</keyword>
<feature type="transmembrane region" description="Helical" evidence="4">
    <location>
        <begin position="191"/>
        <end position="209"/>
    </location>
</feature>
<feature type="transmembrane region" description="Helical" evidence="4">
    <location>
        <begin position="221"/>
        <end position="241"/>
    </location>
</feature>
<dbReference type="GO" id="GO:0016020">
    <property type="term" value="C:membrane"/>
    <property type="evidence" value="ECO:0007669"/>
    <property type="project" value="UniProtKB-SubCell"/>
</dbReference>
<feature type="compositionally biased region" description="Basic and acidic residues" evidence="3">
    <location>
        <begin position="1"/>
        <end position="13"/>
    </location>
</feature>
<feature type="non-terminal residue" evidence="5">
    <location>
        <position position="453"/>
    </location>
</feature>
<organism evidence="5 6">
    <name type="scientific">Polyplosphaeria fusca</name>
    <dbReference type="NCBI Taxonomy" id="682080"/>
    <lineage>
        <taxon>Eukaryota</taxon>
        <taxon>Fungi</taxon>
        <taxon>Dikarya</taxon>
        <taxon>Ascomycota</taxon>
        <taxon>Pezizomycotina</taxon>
        <taxon>Dothideomycetes</taxon>
        <taxon>Pleosporomycetidae</taxon>
        <taxon>Pleosporales</taxon>
        <taxon>Tetraplosphaeriaceae</taxon>
        <taxon>Polyplosphaeria</taxon>
    </lineage>
</organism>
<dbReference type="Proteomes" id="UP000799444">
    <property type="component" value="Unassembled WGS sequence"/>
</dbReference>
<evidence type="ECO:0000313" key="6">
    <source>
        <dbReference type="Proteomes" id="UP000799444"/>
    </source>
</evidence>
<evidence type="ECO:0000256" key="2">
    <source>
        <dbReference type="ARBA" id="ARBA00006727"/>
    </source>
</evidence>
<comment type="subcellular location">
    <subcellularLocation>
        <location evidence="1">Membrane</location>
        <topology evidence="1">Multi-pass membrane protein</topology>
    </subcellularLocation>
</comment>
<dbReference type="Pfam" id="PF07690">
    <property type="entry name" value="MFS_1"/>
    <property type="match status" value="1"/>
</dbReference>
<feature type="transmembrane region" description="Helical" evidence="4">
    <location>
        <begin position="325"/>
        <end position="347"/>
    </location>
</feature>
<feature type="transmembrane region" description="Helical" evidence="4">
    <location>
        <begin position="64"/>
        <end position="82"/>
    </location>
</feature>
<feature type="transmembrane region" description="Helical" evidence="4">
    <location>
        <begin position="353"/>
        <end position="373"/>
    </location>
</feature>
<dbReference type="Gene3D" id="1.20.1250.20">
    <property type="entry name" value="MFS general substrate transporter like domains"/>
    <property type="match status" value="1"/>
</dbReference>
<proteinExistence type="inferred from homology"/>
<keyword evidence="4" id="KW-0472">Membrane</keyword>
<dbReference type="PANTHER" id="PTHR11360:SF130">
    <property type="entry name" value="MAJOR FACILITATOR SUPERFAMILY (MFS) PROFILE DOMAIN-CONTAINING PROTEIN-RELATED"/>
    <property type="match status" value="1"/>
</dbReference>
<feature type="transmembrane region" description="Helical" evidence="4">
    <location>
        <begin position="262"/>
        <end position="285"/>
    </location>
</feature>
<feature type="transmembrane region" description="Helical" evidence="4">
    <location>
        <begin position="102"/>
        <end position="121"/>
    </location>
</feature>
<name>A0A9P4QW98_9PLEO</name>